<keyword evidence="3" id="KW-0862">Zinc</keyword>
<organism evidence="6 7">
    <name type="scientific">Solanum stoloniferum</name>
    <dbReference type="NCBI Taxonomy" id="62892"/>
    <lineage>
        <taxon>Eukaryota</taxon>
        <taxon>Viridiplantae</taxon>
        <taxon>Streptophyta</taxon>
        <taxon>Embryophyta</taxon>
        <taxon>Tracheophyta</taxon>
        <taxon>Spermatophyta</taxon>
        <taxon>Magnoliopsida</taxon>
        <taxon>eudicotyledons</taxon>
        <taxon>Gunneridae</taxon>
        <taxon>Pentapetalae</taxon>
        <taxon>asterids</taxon>
        <taxon>lamiids</taxon>
        <taxon>Solanales</taxon>
        <taxon>Solanaceae</taxon>
        <taxon>Solanoideae</taxon>
        <taxon>Solaneae</taxon>
        <taxon>Solanum</taxon>
    </lineage>
</organism>
<dbReference type="PANTHER" id="PTHR46288">
    <property type="entry name" value="PHORBOL-ESTER/DAG-TYPE DOMAIN-CONTAINING PROTEIN"/>
    <property type="match status" value="1"/>
</dbReference>
<dbReference type="GO" id="GO:0046872">
    <property type="term" value="F:metal ion binding"/>
    <property type="evidence" value="ECO:0007669"/>
    <property type="project" value="UniProtKB-KW"/>
</dbReference>
<dbReference type="EMBL" id="JBJKTR010000018">
    <property type="protein sequence ID" value="KAL3335006.1"/>
    <property type="molecule type" value="Genomic_DNA"/>
</dbReference>
<feature type="non-terminal residue" evidence="6">
    <location>
        <position position="1"/>
    </location>
</feature>
<dbReference type="Proteomes" id="UP001627284">
    <property type="component" value="Unassembled WGS sequence"/>
</dbReference>
<keyword evidence="7" id="KW-1185">Reference proteome</keyword>
<dbReference type="AlphaFoldDB" id="A0ABD2RUY7"/>
<evidence type="ECO:0000313" key="7">
    <source>
        <dbReference type="Proteomes" id="UP001627284"/>
    </source>
</evidence>
<dbReference type="InterPro" id="IPR004146">
    <property type="entry name" value="DC1"/>
</dbReference>
<feature type="domain" description="Phorbol-ester/DAG-type" evidence="5">
    <location>
        <begin position="160"/>
        <end position="209"/>
    </location>
</feature>
<dbReference type="Gene3D" id="3.30.60.20">
    <property type="match status" value="1"/>
</dbReference>
<feature type="compositionally biased region" description="Basic residues" evidence="4">
    <location>
        <begin position="8"/>
        <end position="17"/>
    </location>
</feature>
<feature type="compositionally biased region" description="Polar residues" evidence="4">
    <location>
        <begin position="57"/>
        <end position="72"/>
    </location>
</feature>
<evidence type="ECO:0000259" key="5">
    <source>
        <dbReference type="PROSITE" id="PS50081"/>
    </source>
</evidence>
<dbReference type="PROSITE" id="PS50081">
    <property type="entry name" value="ZF_DAG_PE_2"/>
    <property type="match status" value="1"/>
</dbReference>
<dbReference type="InterPro" id="IPR046349">
    <property type="entry name" value="C1-like_sf"/>
</dbReference>
<name>A0ABD2RUY7_9SOLN</name>
<evidence type="ECO:0000256" key="2">
    <source>
        <dbReference type="ARBA" id="ARBA00022737"/>
    </source>
</evidence>
<dbReference type="Pfam" id="PF03107">
    <property type="entry name" value="C1_2"/>
    <property type="match status" value="1"/>
</dbReference>
<feature type="region of interest" description="Disordered" evidence="4">
    <location>
        <begin position="1"/>
        <end position="28"/>
    </location>
</feature>
<keyword evidence="1" id="KW-0479">Metal-binding</keyword>
<dbReference type="SUPFAM" id="SSF57889">
    <property type="entry name" value="Cysteine-rich domain"/>
    <property type="match status" value="1"/>
</dbReference>
<protein>
    <recommendedName>
        <fullName evidence="5">Phorbol-ester/DAG-type domain-containing protein</fullName>
    </recommendedName>
</protein>
<dbReference type="InterPro" id="IPR002219">
    <property type="entry name" value="PKC_DAG/PE"/>
</dbReference>
<dbReference type="PANTHER" id="PTHR46288:SF68">
    <property type="entry name" value="DC1 DOMAIN-CONTAINING PROTEIN"/>
    <property type="match status" value="1"/>
</dbReference>
<sequence>IHIQRNTNTRKQKKIKMNRSVPSKDIGTHDQFVTKSLCSMSINSDDEDNYNVNQAASFQRKSRSNPKPTSFGYNHCSILDSSESDQDDQGHAMSRQPRSTNDITSLLRMMMMNLNQRGGAGAHIGVGRSQLTINHNRRFIPGYSDSCTDDEGVIKHFSHSHNLNMYNFQQYSETNCKVCGLQLVGSGYGCQSCQFYLHASCFDLPQKIQHDAHPSHPLTLRYPSYYKHCGKTCDACCEHIKQSFLYCCDLCHFDLHVICATLYNIVKRSDKSNGKLRLCYTFPFGDNIIARCNVCNKKVSKEGWMYYSKDTGHIAHINCAKGKIRPSWIKERLNMLKIK</sequence>
<proteinExistence type="predicted"/>
<reference evidence="6 7" key="1">
    <citation type="submission" date="2024-05" db="EMBL/GenBank/DDBJ databases">
        <title>De novo assembly of an allotetraploid wild potato.</title>
        <authorList>
            <person name="Hosaka A.J."/>
        </authorList>
    </citation>
    <scope>NUCLEOTIDE SEQUENCE [LARGE SCALE GENOMIC DNA]</scope>
    <source>
        <tissue evidence="6">Young leaves</tissue>
    </source>
</reference>
<evidence type="ECO:0000313" key="6">
    <source>
        <dbReference type="EMBL" id="KAL3335006.1"/>
    </source>
</evidence>
<keyword evidence="2" id="KW-0677">Repeat</keyword>
<comment type="caution">
    <text evidence="6">The sequence shown here is derived from an EMBL/GenBank/DDBJ whole genome shotgun (WGS) entry which is preliminary data.</text>
</comment>
<feature type="region of interest" description="Disordered" evidence="4">
    <location>
        <begin position="57"/>
        <end position="100"/>
    </location>
</feature>
<evidence type="ECO:0000256" key="3">
    <source>
        <dbReference type="ARBA" id="ARBA00022833"/>
    </source>
</evidence>
<accession>A0ABD2RUY7</accession>
<evidence type="ECO:0000256" key="4">
    <source>
        <dbReference type="SAM" id="MobiDB-lite"/>
    </source>
</evidence>
<gene>
    <name evidence="6" type="ORF">AABB24_031303</name>
</gene>
<evidence type="ECO:0000256" key="1">
    <source>
        <dbReference type="ARBA" id="ARBA00022723"/>
    </source>
</evidence>